<sequence>MVIHRGDIWWANLPSPVGSEPGYRRPILVVQDDGFNRSQIQTVIAVILTSNLNLSQAPGNVYLPRNQTSLPKDSVVNVSQIVTIDKAFLTEKITCLDEDLMERIDEGLRLVLYL</sequence>
<dbReference type="GO" id="GO:0003677">
    <property type="term" value="F:DNA binding"/>
    <property type="evidence" value="ECO:0007669"/>
    <property type="project" value="InterPro"/>
</dbReference>
<name>B1X2A8_CROS5</name>
<dbReference type="GO" id="GO:0016787">
    <property type="term" value="F:hydrolase activity"/>
    <property type="evidence" value="ECO:0007669"/>
    <property type="project" value="UniProtKB-KW"/>
</dbReference>
<dbReference type="OrthoDB" id="9793906at2"/>
<dbReference type="InterPro" id="IPR011067">
    <property type="entry name" value="Plasmid_toxin/cell-grow_inhib"/>
</dbReference>
<dbReference type="KEGG" id="cyt:cce_4923"/>
<comment type="similarity">
    <text evidence="1 3">Belongs to the PemK/MazF family.</text>
</comment>
<dbReference type="RefSeq" id="WP_009546320.1">
    <property type="nucleotide sequence ID" value="NC_010547.1"/>
</dbReference>
<dbReference type="STRING" id="43989.cce_4923"/>
<dbReference type="PANTHER" id="PTHR33988">
    <property type="entry name" value="ENDORIBONUCLEASE MAZF-RELATED"/>
    <property type="match status" value="1"/>
</dbReference>
<keyword evidence="3" id="KW-0255">Endonuclease</keyword>
<protein>
    <recommendedName>
        <fullName evidence="3">mRNA interferase</fullName>
        <ecNumber evidence="3">3.1.-.-</ecNumber>
    </recommendedName>
</protein>
<keyword evidence="3" id="KW-0540">Nuclease</keyword>
<dbReference type="EMBL" id="CP000807">
    <property type="protein sequence ID" value="ACB54269.1"/>
    <property type="molecule type" value="Genomic_DNA"/>
</dbReference>
<evidence type="ECO:0000256" key="2">
    <source>
        <dbReference type="ARBA" id="ARBA00022649"/>
    </source>
</evidence>
<comment type="function">
    <text evidence="3">Toxic component of a type II toxin-antitoxin (TA) system.</text>
</comment>
<dbReference type="HOGENOM" id="CLU_121823_1_1_3"/>
<dbReference type="eggNOG" id="COG2337">
    <property type="taxonomic scope" value="Bacteria"/>
</dbReference>
<accession>B1X2A8</accession>
<evidence type="ECO:0000256" key="1">
    <source>
        <dbReference type="ARBA" id="ARBA00007521"/>
    </source>
</evidence>
<organism evidence="4 5">
    <name type="scientific">Crocosphaera subtropica (strain ATCC 51142 / BH68)</name>
    <name type="common">Cyanothece sp. (strain ATCC 51142)</name>
    <dbReference type="NCBI Taxonomy" id="43989"/>
    <lineage>
        <taxon>Bacteria</taxon>
        <taxon>Bacillati</taxon>
        <taxon>Cyanobacteriota</taxon>
        <taxon>Cyanophyceae</taxon>
        <taxon>Oscillatoriophycideae</taxon>
        <taxon>Chroococcales</taxon>
        <taxon>Aphanothecaceae</taxon>
        <taxon>Crocosphaera</taxon>
        <taxon>Crocosphaera subtropica</taxon>
    </lineage>
</organism>
<reference evidence="4 5" key="1">
    <citation type="journal article" date="2008" name="Proc. Natl. Acad. Sci. U.S.A.">
        <title>The genome of Cyanothece 51142, a unicellular diazotrophic cyanobacterium important in the marine nitrogen cycle.</title>
        <authorList>
            <person name="Welsh E.A."/>
            <person name="Liberton M."/>
            <person name="Stoeckel J."/>
            <person name="Loh T."/>
            <person name="Elvitigala T."/>
            <person name="Wang C."/>
            <person name="Wollam A."/>
            <person name="Fulton R.S."/>
            <person name="Clifton S.W."/>
            <person name="Jacobs J.M."/>
            <person name="Aurora R."/>
            <person name="Ghosh B.K."/>
            <person name="Sherman L.A."/>
            <person name="Smith R.D."/>
            <person name="Wilson R.K."/>
            <person name="Pakrasi H.B."/>
        </authorList>
    </citation>
    <scope>NUCLEOTIDE SEQUENCE [LARGE SCALE GENOMIC DNA]</scope>
    <source>
        <strain evidence="5">ATCC 51142 / BH68</strain>
    </source>
</reference>
<dbReference type="EC" id="3.1.-.-" evidence="3"/>
<gene>
    <name evidence="4" type="ordered locus">cce_4923</name>
</gene>
<dbReference type="InterPro" id="IPR003477">
    <property type="entry name" value="PemK-like"/>
</dbReference>
<dbReference type="Gene3D" id="2.30.30.110">
    <property type="match status" value="1"/>
</dbReference>
<dbReference type="GO" id="GO:0004521">
    <property type="term" value="F:RNA endonuclease activity"/>
    <property type="evidence" value="ECO:0007669"/>
    <property type="project" value="TreeGrafter"/>
</dbReference>
<dbReference type="Pfam" id="PF02452">
    <property type="entry name" value="PemK_toxin"/>
    <property type="match status" value="1"/>
</dbReference>
<dbReference type="SUPFAM" id="SSF50118">
    <property type="entry name" value="Cell growth inhibitor/plasmid maintenance toxic component"/>
    <property type="match status" value="1"/>
</dbReference>
<dbReference type="AlphaFoldDB" id="B1X2A8"/>
<dbReference type="PIRSF" id="PIRSF033490">
    <property type="entry name" value="MazF"/>
    <property type="match status" value="1"/>
</dbReference>
<keyword evidence="2" id="KW-1277">Toxin-antitoxin system</keyword>
<evidence type="ECO:0000313" key="4">
    <source>
        <dbReference type="EMBL" id="ACB54269.1"/>
    </source>
</evidence>
<proteinExistence type="inferred from homology"/>
<keyword evidence="3" id="KW-0378">Hydrolase</keyword>
<evidence type="ECO:0000256" key="3">
    <source>
        <dbReference type="PIRNR" id="PIRNR033490"/>
    </source>
</evidence>
<dbReference type="GO" id="GO:0006402">
    <property type="term" value="P:mRNA catabolic process"/>
    <property type="evidence" value="ECO:0007669"/>
    <property type="project" value="TreeGrafter"/>
</dbReference>
<dbReference type="Proteomes" id="UP000001203">
    <property type="component" value="Chromosome linear"/>
</dbReference>
<dbReference type="PANTHER" id="PTHR33988:SF2">
    <property type="entry name" value="ENDORIBONUCLEASE MAZF"/>
    <property type="match status" value="1"/>
</dbReference>
<evidence type="ECO:0000313" key="5">
    <source>
        <dbReference type="Proteomes" id="UP000001203"/>
    </source>
</evidence>
<dbReference type="GO" id="GO:0016075">
    <property type="term" value="P:rRNA catabolic process"/>
    <property type="evidence" value="ECO:0007669"/>
    <property type="project" value="TreeGrafter"/>
</dbReference>
<keyword evidence="5" id="KW-1185">Reference proteome</keyword>